<keyword evidence="3" id="KW-1185">Reference proteome</keyword>
<dbReference type="EMBL" id="KN716301">
    <property type="protein sequence ID" value="KJH47579.1"/>
    <property type="molecule type" value="Genomic_DNA"/>
</dbReference>
<evidence type="ECO:0008006" key="4">
    <source>
        <dbReference type="Google" id="ProtNLM"/>
    </source>
</evidence>
<feature type="coiled-coil region" evidence="1">
    <location>
        <begin position="593"/>
        <end position="666"/>
    </location>
</feature>
<feature type="coiled-coil region" evidence="1">
    <location>
        <begin position="57"/>
        <end position="159"/>
    </location>
</feature>
<proteinExistence type="predicted"/>
<evidence type="ECO:0000256" key="1">
    <source>
        <dbReference type="SAM" id="Coils"/>
    </source>
</evidence>
<feature type="coiled-coil region" evidence="1">
    <location>
        <begin position="540"/>
        <end position="567"/>
    </location>
</feature>
<dbReference type="Proteomes" id="UP000053766">
    <property type="component" value="Unassembled WGS sequence"/>
</dbReference>
<gene>
    <name evidence="2" type="ORF">DICVIV_06331</name>
</gene>
<feature type="coiled-coil region" evidence="1">
    <location>
        <begin position="457"/>
        <end position="505"/>
    </location>
</feature>
<evidence type="ECO:0000313" key="3">
    <source>
        <dbReference type="Proteomes" id="UP000053766"/>
    </source>
</evidence>
<organism evidence="2 3">
    <name type="scientific">Dictyocaulus viviparus</name>
    <name type="common">Bovine lungworm</name>
    <dbReference type="NCBI Taxonomy" id="29172"/>
    <lineage>
        <taxon>Eukaryota</taxon>
        <taxon>Metazoa</taxon>
        <taxon>Ecdysozoa</taxon>
        <taxon>Nematoda</taxon>
        <taxon>Chromadorea</taxon>
        <taxon>Rhabditida</taxon>
        <taxon>Rhabditina</taxon>
        <taxon>Rhabditomorpha</taxon>
        <taxon>Strongyloidea</taxon>
        <taxon>Metastrongylidae</taxon>
        <taxon>Dictyocaulus</taxon>
    </lineage>
</organism>
<dbReference type="STRING" id="29172.A0A0D8XUY0"/>
<accession>A0A0D8XUY0</accession>
<protein>
    <recommendedName>
        <fullName evidence="4">M protein repeat protein</fullName>
    </recommendedName>
</protein>
<sequence>MEEYRLAVEEHRRTNGVLHEQLQCLEEESHNIGGDSINTKARLLQLEGDLQWKQDECISLRRRVDELQATIDQLICKEQDSGAAKLATRQADVDALFRANAELVHTNVRLQNELDENEDRLNDIPHELQNELSKIRQNERSLLLQVTELQQQLVEARKKVNVKFDSEEKMHSKIDAETQHEDTPVTESCFYTYEEVANLPEPNMELNGNQLTDLRKEVERLEAVEILLNERIVSLEDQLLEEEERFQEIESELLDERQKAQSLETDNAAMKKKLSQLEVMEQKKESSETNLKWTNTSETTVGYCGQLHLGNPMPKQTSSQIESNEVSLVRDVGKSYDGLWDSMKLIKNNSLSSTCKEDSLDSQKKRSISFKSSTNEHAASESEKNFCAQTYKHTENESSAAHEVEPAQELLQKEEISKSTVVKEEGWDFDDFKDDYLCETLINRELCGKDLNATEGLKELRRLLMQAYQRISELELQIEQKVCALVDAEKELAVLRERQNVSEEDSRKKDLERDAEDSWRAIVSSTDQAESDITTERNRRREAEALADNLRSIAASLRTQIDDIQAKWLEEIQKVEDKQVEIEKLRSIVVSRAELQEAEYQRSESELETLCEERRRLQDDLTSAENEKMRLEEQLISSNTLCDDLKAELQTQKLNFAEVVEKYEEALKCCKDAQTTSLIIDTEEASPLRLKNSDGSSDDLRCQLESCEFHEKETIQKLSSALKVKETEVNILETTIKEIRKELEEKENQNSLLKDSEALLLDSVDEYGQQAEMYQQESERLRNVVSVLEKEKIELEIKLQDKTKKMDGKYLCRSTSTTSLRSNEEFLSLDRKLEAVTRERNELCTRLEEMESRLKLANQEKLSITLSYEKLRNQLSVHRQTINTVGETTRRPSVVSSEACFPEEPRRSEDSSYVLPKPFEVYQVGESDILRRRIGHH</sequence>
<feature type="coiled-coil region" evidence="1">
    <location>
        <begin position="204"/>
        <end position="290"/>
    </location>
</feature>
<feature type="coiled-coil region" evidence="1">
    <location>
        <begin position="715"/>
        <end position="805"/>
    </location>
</feature>
<feature type="coiled-coil region" evidence="1">
    <location>
        <begin position="833"/>
        <end position="860"/>
    </location>
</feature>
<keyword evidence="1" id="KW-0175">Coiled coil</keyword>
<name>A0A0D8XUY0_DICVI</name>
<evidence type="ECO:0000313" key="2">
    <source>
        <dbReference type="EMBL" id="KJH47579.1"/>
    </source>
</evidence>
<dbReference type="AlphaFoldDB" id="A0A0D8XUY0"/>
<reference evidence="2 3" key="1">
    <citation type="submission" date="2013-11" db="EMBL/GenBank/DDBJ databases">
        <title>Draft genome of the bovine lungworm Dictyocaulus viviparus.</title>
        <authorList>
            <person name="Mitreva M."/>
        </authorList>
    </citation>
    <scope>NUCLEOTIDE SEQUENCE [LARGE SCALE GENOMIC DNA]</scope>
    <source>
        <strain evidence="2 3">HannoverDv2000</strain>
    </source>
</reference>
<reference evidence="3" key="2">
    <citation type="journal article" date="2016" name="Sci. Rep.">
        <title>Dictyocaulus viviparus genome, variome and transcriptome elucidate lungworm biology and support future intervention.</title>
        <authorList>
            <person name="McNulty S.N."/>
            <person name="Strube C."/>
            <person name="Rosa B.A."/>
            <person name="Martin J.C."/>
            <person name="Tyagi R."/>
            <person name="Choi Y.J."/>
            <person name="Wang Q."/>
            <person name="Hallsworth Pepin K."/>
            <person name="Zhang X."/>
            <person name="Ozersky P."/>
            <person name="Wilson R.K."/>
            <person name="Sternberg P.W."/>
            <person name="Gasser R.B."/>
            <person name="Mitreva M."/>
        </authorList>
    </citation>
    <scope>NUCLEOTIDE SEQUENCE [LARGE SCALE GENOMIC DNA]</scope>
    <source>
        <strain evidence="3">HannoverDv2000</strain>
    </source>
</reference>
<dbReference type="OrthoDB" id="5870171at2759"/>